<protein>
    <recommendedName>
        <fullName evidence="3">Ketimine reductase mu-crystallin</fullName>
        <ecNumber evidence="16">1.5.1.1</ecNumber>
        <ecNumber evidence="2">1.5.1.25</ecNumber>
    </recommendedName>
    <alternativeName>
        <fullName evidence="17">1-piperideine-2-carboxylate/1-pyrroline-2-carboxylate reductase</fullName>
    </alternativeName>
    <alternativeName>
        <fullName evidence="4">NADP-regulated thyroid-hormone-binding protein</fullName>
    </alternativeName>
</protein>
<sequence length="336" mass="37553">MIFITEESVLKIIKWDETFEAVKTALLKVAKQRVVQQPRTFTGVLNSENLLLTMPGYLEDTKYGALACKLVTVWPNNVTLEKPLPTISANIALFDSENGTLKATVAGTEITKWRTAAASAVATKYLYVNKSKPCKTLAVLGCGAEGKIHAQAFHHFFEFEEIRLWNRTAARARRLAEELNQKLTVNVFKCVENNEDCVKGADVIVTTTNATSPIVKMAWVKQGAPHKRLAEAYKYIMYVAVGGGANNHHSELDEEIYRNSDVYIDHWAGAHTELSGLEKMGIQFKGEVGAVISGRHSELCRKSNYRVSESRDGNRRLCCCQVDLRFVHEEVTVFPL</sequence>
<comment type="catalytic activity">
    <reaction evidence="7">
        <text>L-proline + NADP(+) = 1-pyrroline-2-carboxylate + NADPH + H(+)</text>
        <dbReference type="Rhea" id="RHEA:20317"/>
        <dbReference type="ChEBI" id="CHEBI:15378"/>
        <dbReference type="ChEBI" id="CHEBI:39785"/>
        <dbReference type="ChEBI" id="CHEBI:57783"/>
        <dbReference type="ChEBI" id="CHEBI:58349"/>
        <dbReference type="ChEBI" id="CHEBI:60039"/>
        <dbReference type="EC" id="1.5.1.1"/>
    </reaction>
    <physiologicalReaction direction="right-to-left" evidence="7">
        <dbReference type="Rhea" id="RHEA:20319"/>
    </physiologicalReaction>
</comment>
<comment type="catalytic activity">
    <reaction evidence="11">
        <text>(S)-cystathionine ketimine + NADH + 2 H(+) = (3R,5S)-2,3,5,6,7-pentahydro-1,4-thiazepine-3,5-dicarboxylate + NAD(+)</text>
        <dbReference type="Rhea" id="RHEA:68032"/>
        <dbReference type="ChEBI" id="CHEBI:15378"/>
        <dbReference type="ChEBI" id="CHEBI:57540"/>
        <dbReference type="ChEBI" id="CHEBI:57945"/>
        <dbReference type="ChEBI" id="CHEBI:176808"/>
        <dbReference type="ChEBI" id="CHEBI:176810"/>
    </reaction>
    <physiologicalReaction direction="left-to-right" evidence="11">
        <dbReference type="Rhea" id="RHEA:68033"/>
    </physiologicalReaction>
</comment>
<comment type="catalytic activity">
    <reaction evidence="9">
        <text>(S)-cystathionine ketimine + NADPH + 2 H(+) = (3R,5S)-2,3,5,6,7-pentahydro-1,4-thiazepine-3,5-dicarboxylate + NADP(+)</text>
        <dbReference type="Rhea" id="RHEA:68036"/>
        <dbReference type="ChEBI" id="CHEBI:15378"/>
        <dbReference type="ChEBI" id="CHEBI:57783"/>
        <dbReference type="ChEBI" id="CHEBI:58349"/>
        <dbReference type="ChEBI" id="CHEBI:176808"/>
        <dbReference type="ChEBI" id="CHEBI:176810"/>
    </reaction>
    <physiologicalReaction direction="left-to-right" evidence="9">
        <dbReference type="Rhea" id="RHEA:68037"/>
    </physiologicalReaction>
</comment>
<dbReference type="PANTHER" id="PTHR13812">
    <property type="entry name" value="KETIMINE REDUCTASE MU-CRYSTALLIN"/>
    <property type="match status" value="1"/>
</dbReference>
<evidence type="ECO:0000256" key="10">
    <source>
        <dbReference type="ARBA" id="ARBA00093248"/>
    </source>
</evidence>
<evidence type="ECO:0000256" key="7">
    <source>
        <dbReference type="ARBA" id="ARBA00093203"/>
    </source>
</evidence>
<dbReference type="InterPro" id="IPR003462">
    <property type="entry name" value="ODC_Mu_crystall"/>
</dbReference>
<evidence type="ECO:0000256" key="13">
    <source>
        <dbReference type="ARBA" id="ARBA00093264"/>
    </source>
</evidence>
<comment type="catalytic activity">
    <reaction evidence="14">
        <text>L-pipecolate + NADP(+) = Delta(1)-piperideine-2-carboxylate + NADPH + H(+)</text>
        <dbReference type="Rhea" id="RHEA:12524"/>
        <dbReference type="ChEBI" id="CHEBI:15378"/>
        <dbReference type="ChEBI" id="CHEBI:57783"/>
        <dbReference type="ChEBI" id="CHEBI:58349"/>
        <dbReference type="ChEBI" id="CHEBI:61185"/>
        <dbReference type="ChEBI" id="CHEBI:77631"/>
        <dbReference type="EC" id="1.5.1.1"/>
    </reaction>
    <physiologicalReaction direction="right-to-left" evidence="14">
        <dbReference type="Rhea" id="RHEA:12526"/>
    </physiologicalReaction>
</comment>
<evidence type="ECO:0000256" key="6">
    <source>
        <dbReference type="ARBA" id="ARBA00093197"/>
    </source>
</evidence>
<evidence type="ECO:0000256" key="11">
    <source>
        <dbReference type="ARBA" id="ARBA00093250"/>
    </source>
</evidence>
<dbReference type="EC" id="1.5.1.25" evidence="2"/>
<keyword evidence="19" id="KW-1185">Reference proteome</keyword>
<dbReference type="EMBL" id="JAPWTJ010000002">
    <property type="protein sequence ID" value="KAJ8986144.1"/>
    <property type="molecule type" value="Genomic_DNA"/>
</dbReference>
<organism evidence="18 19">
    <name type="scientific">Molorchus minor</name>
    <dbReference type="NCBI Taxonomy" id="1323400"/>
    <lineage>
        <taxon>Eukaryota</taxon>
        <taxon>Metazoa</taxon>
        <taxon>Ecdysozoa</taxon>
        <taxon>Arthropoda</taxon>
        <taxon>Hexapoda</taxon>
        <taxon>Insecta</taxon>
        <taxon>Pterygota</taxon>
        <taxon>Neoptera</taxon>
        <taxon>Endopterygota</taxon>
        <taxon>Coleoptera</taxon>
        <taxon>Polyphaga</taxon>
        <taxon>Cucujiformia</taxon>
        <taxon>Chrysomeloidea</taxon>
        <taxon>Cerambycidae</taxon>
        <taxon>Lamiinae</taxon>
        <taxon>Monochamini</taxon>
        <taxon>Molorchus</taxon>
    </lineage>
</organism>
<dbReference type="Pfam" id="PF02423">
    <property type="entry name" value="OCD_Mu_crystall"/>
    <property type="match status" value="1"/>
</dbReference>
<evidence type="ECO:0000313" key="18">
    <source>
        <dbReference type="EMBL" id="KAJ8986144.1"/>
    </source>
</evidence>
<reference evidence="18" key="1">
    <citation type="journal article" date="2023" name="Insect Mol. Biol.">
        <title>Genome sequencing provides insights into the evolution of gene families encoding plant cell wall-degrading enzymes in longhorned beetles.</title>
        <authorList>
            <person name="Shin N.R."/>
            <person name="Okamura Y."/>
            <person name="Kirsch R."/>
            <person name="Pauchet Y."/>
        </authorList>
    </citation>
    <scope>NUCLEOTIDE SEQUENCE</scope>
    <source>
        <strain evidence="18">MMC_N1</strain>
    </source>
</reference>
<accession>A0ABQ9K7P1</accession>
<evidence type="ECO:0000256" key="15">
    <source>
        <dbReference type="ARBA" id="ARBA00093567"/>
    </source>
</evidence>
<dbReference type="Gene3D" id="3.30.1780.10">
    <property type="entry name" value="ornithine cyclodeaminase, domain 1"/>
    <property type="match status" value="1"/>
</dbReference>
<evidence type="ECO:0000256" key="2">
    <source>
        <dbReference type="ARBA" id="ARBA00012883"/>
    </source>
</evidence>
<name>A0ABQ9K7P1_9CUCU</name>
<dbReference type="EC" id="1.5.1.1" evidence="16"/>
<evidence type="ECO:0000256" key="1">
    <source>
        <dbReference type="ARBA" id="ARBA00008903"/>
    </source>
</evidence>
<dbReference type="PANTHER" id="PTHR13812:SF19">
    <property type="entry name" value="KETIMINE REDUCTASE MU-CRYSTALLIN"/>
    <property type="match status" value="1"/>
</dbReference>
<comment type="catalytic activity">
    <reaction evidence="12">
        <text>(3R)-1,4-thiomorpholine-3-carboxylate + NADP(+) = 3,4-dehydrothiomorpholine-3-carboxylate + NADPH + 2 H(+)</text>
        <dbReference type="Rhea" id="RHEA:12500"/>
        <dbReference type="ChEBI" id="CHEBI:15378"/>
        <dbReference type="ChEBI" id="CHEBI:57783"/>
        <dbReference type="ChEBI" id="CHEBI:58349"/>
        <dbReference type="ChEBI" id="CHEBI:58517"/>
        <dbReference type="ChEBI" id="CHEBI:176873"/>
        <dbReference type="EC" id="1.5.1.25"/>
    </reaction>
    <physiologicalReaction direction="right-to-left" evidence="12">
        <dbReference type="Rhea" id="RHEA:12502"/>
    </physiologicalReaction>
</comment>
<proteinExistence type="inferred from homology"/>
<evidence type="ECO:0000256" key="9">
    <source>
        <dbReference type="ARBA" id="ARBA00093227"/>
    </source>
</evidence>
<dbReference type="PIRSF" id="PIRSF001439">
    <property type="entry name" value="CryM"/>
    <property type="match status" value="1"/>
</dbReference>
<dbReference type="SUPFAM" id="SSF51735">
    <property type="entry name" value="NAD(P)-binding Rossmann-fold domains"/>
    <property type="match status" value="1"/>
</dbReference>
<comment type="caution">
    <text evidence="18">The sequence shown here is derived from an EMBL/GenBank/DDBJ whole genome shotgun (WGS) entry which is preliminary data.</text>
</comment>
<dbReference type="InterPro" id="IPR023401">
    <property type="entry name" value="ODC_N"/>
</dbReference>
<comment type="subunit">
    <text evidence="15">Homodimer. Binds the thyroid hormone triiodothyronine (T3); T3 binding inhibits enzymatic activity.</text>
</comment>
<gene>
    <name evidence="18" type="ORF">NQ317_005616</name>
</gene>
<comment type="catalytic activity">
    <reaction evidence="6">
        <text>Delta(2)-thiazoline-2-carboxylate + NADPH + 2 H(+) = L-thiazolidine-2-carboxylate + NADP(+)</text>
        <dbReference type="Rhea" id="RHEA:68072"/>
        <dbReference type="ChEBI" id="CHEBI:15378"/>
        <dbReference type="ChEBI" id="CHEBI:57783"/>
        <dbReference type="ChEBI" id="CHEBI:58349"/>
        <dbReference type="ChEBI" id="CHEBI:176895"/>
        <dbReference type="ChEBI" id="CHEBI:176896"/>
    </reaction>
    <physiologicalReaction direction="left-to-right" evidence="6">
        <dbReference type="Rhea" id="RHEA:68073"/>
    </physiologicalReaction>
</comment>
<comment type="catalytic activity">
    <reaction evidence="5">
        <text>L-pipecolate + NAD(+) = Delta(1)-piperideine-2-carboxylate + NADH + H(+)</text>
        <dbReference type="Rhea" id="RHEA:30807"/>
        <dbReference type="ChEBI" id="CHEBI:15378"/>
        <dbReference type="ChEBI" id="CHEBI:57540"/>
        <dbReference type="ChEBI" id="CHEBI:57945"/>
        <dbReference type="ChEBI" id="CHEBI:61185"/>
        <dbReference type="ChEBI" id="CHEBI:77631"/>
        <dbReference type="EC" id="1.5.1.1"/>
    </reaction>
    <physiologicalReaction direction="right-to-left" evidence="5">
        <dbReference type="Rhea" id="RHEA:30809"/>
    </physiologicalReaction>
</comment>
<evidence type="ECO:0000256" key="17">
    <source>
        <dbReference type="ARBA" id="ARBA00093650"/>
    </source>
</evidence>
<comment type="catalytic activity">
    <reaction evidence="8">
        <text>(3R)-1,4-thiomorpholine-3-carboxylate + NAD(+) = 3,4-dehydrothiomorpholine-3-carboxylate + NADH + 2 H(+)</text>
        <dbReference type="Rhea" id="RHEA:12504"/>
        <dbReference type="ChEBI" id="CHEBI:15378"/>
        <dbReference type="ChEBI" id="CHEBI:57540"/>
        <dbReference type="ChEBI" id="CHEBI:57945"/>
        <dbReference type="ChEBI" id="CHEBI:58517"/>
        <dbReference type="ChEBI" id="CHEBI:176873"/>
        <dbReference type="EC" id="1.5.1.25"/>
    </reaction>
    <physiologicalReaction direction="right-to-left" evidence="8">
        <dbReference type="Rhea" id="RHEA:12506"/>
    </physiologicalReaction>
</comment>
<evidence type="ECO:0000256" key="16">
    <source>
        <dbReference type="ARBA" id="ARBA00093598"/>
    </source>
</evidence>
<evidence type="ECO:0000256" key="5">
    <source>
        <dbReference type="ARBA" id="ARBA00093190"/>
    </source>
</evidence>
<dbReference type="Gene3D" id="3.40.50.720">
    <property type="entry name" value="NAD(P)-binding Rossmann-like Domain"/>
    <property type="match status" value="1"/>
</dbReference>
<evidence type="ECO:0000256" key="12">
    <source>
        <dbReference type="ARBA" id="ARBA00093263"/>
    </source>
</evidence>
<evidence type="ECO:0000256" key="4">
    <source>
        <dbReference type="ARBA" id="ARBA00033420"/>
    </source>
</evidence>
<comment type="catalytic activity">
    <reaction evidence="10">
        <text>(R)-lanthionine ketimine + NADPH + 2 H(+) = (3R,5R)-1,4-thiomorpholine-3,5-dicarboxylate + NADP(+)</text>
        <dbReference type="Rhea" id="RHEA:68040"/>
        <dbReference type="ChEBI" id="CHEBI:15378"/>
        <dbReference type="ChEBI" id="CHEBI:57783"/>
        <dbReference type="ChEBI" id="CHEBI:58349"/>
        <dbReference type="ChEBI" id="CHEBI:176891"/>
        <dbReference type="ChEBI" id="CHEBI:176892"/>
    </reaction>
    <physiologicalReaction direction="left-to-right" evidence="10">
        <dbReference type="Rhea" id="RHEA:68041"/>
    </physiologicalReaction>
</comment>
<comment type="similarity">
    <text evidence="1">Belongs to the ornithine cyclodeaminase/mu-crystallin family.</text>
</comment>
<evidence type="ECO:0000256" key="3">
    <source>
        <dbReference type="ARBA" id="ARBA00015173"/>
    </source>
</evidence>
<evidence type="ECO:0000313" key="19">
    <source>
        <dbReference type="Proteomes" id="UP001162164"/>
    </source>
</evidence>
<evidence type="ECO:0000256" key="14">
    <source>
        <dbReference type="ARBA" id="ARBA00093273"/>
    </source>
</evidence>
<dbReference type="Proteomes" id="UP001162164">
    <property type="component" value="Unassembled WGS sequence"/>
</dbReference>
<comment type="catalytic activity">
    <reaction evidence="13">
        <text>L-proline + NAD(+) = 1-pyrroline-2-carboxylate + NADH + H(+)</text>
        <dbReference type="Rhea" id="RHEA:20321"/>
        <dbReference type="ChEBI" id="CHEBI:15378"/>
        <dbReference type="ChEBI" id="CHEBI:39785"/>
        <dbReference type="ChEBI" id="CHEBI:57540"/>
        <dbReference type="ChEBI" id="CHEBI:57945"/>
        <dbReference type="ChEBI" id="CHEBI:60039"/>
        <dbReference type="EC" id="1.5.1.1"/>
    </reaction>
    <physiologicalReaction direction="right-to-left" evidence="13">
        <dbReference type="Rhea" id="RHEA:20323"/>
    </physiologicalReaction>
</comment>
<dbReference type="InterPro" id="IPR036291">
    <property type="entry name" value="NAD(P)-bd_dom_sf"/>
</dbReference>
<evidence type="ECO:0000256" key="8">
    <source>
        <dbReference type="ARBA" id="ARBA00093226"/>
    </source>
</evidence>